<dbReference type="RefSeq" id="XP_024330305.1">
    <property type="nucleotide sequence ID" value="XM_024476043.1"/>
</dbReference>
<dbReference type="EMBL" id="JPQZ01000059">
    <property type="protein sequence ID" value="KKO74563.1"/>
    <property type="molecule type" value="Genomic_DNA"/>
</dbReference>
<feature type="domain" description="RRM" evidence="2">
    <location>
        <begin position="5"/>
        <end position="80"/>
    </location>
</feature>
<evidence type="ECO:0000259" key="2">
    <source>
        <dbReference type="PROSITE" id="PS50102"/>
    </source>
</evidence>
<comment type="caution">
    <text evidence="3">The sequence shown here is derived from an EMBL/GenBank/DDBJ whole genome shotgun (WGS) entry which is preliminary data.</text>
</comment>
<dbReference type="SUPFAM" id="SSF54928">
    <property type="entry name" value="RNA-binding domain, RBD"/>
    <property type="match status" value="1"/>
</dbReference>
<name>A0A0F9WNH7_9MICR</name>
<dbReference type="GeneID" id="36320991"/>
<evidence type="ECO:0000313" key="4">
    <source>
        <dbReference type="Proteomes" id="UP000034350"/>
    </source>
</evidence>
<keyword evidence="1" id="KW-0694">RNA-binding</keyword>
<dbReference type="GO" id="GO:0003723">
    <property type="term" value="F:RNA binding"/>
    <property type="evidence" value="ECO:0007669"/>
    <property type="project" value="UniProtKB-UniRule"/>
</dbReference>
<keyword evidence="4" id="KW-1185">Reference proteome</keyword>
<organism evidence="3 4">
    <name type="scientific">Vairimorpha ceranae</name>
    <dbReference type="NCBI Taxonomy" id="40302"/>
    <lineage>
        <taxon>Eukaryota</taxon>
        <taxon>Fungi</taxon>
        <taxon>Fungi incertae sedis</taxon>
        <taxon>Microsporidia</taxon>
        <taxon>Nosematidae</taxon>
        <taxon>Vairimorpha</taxon>
    </lineage>
</organism>
<dbReference type="Pfam" id="PF00076">
    <property type="entry name" value="RRM_1"/>
    <property type="match status" value="1"/>
</dbReference>
<dbReference type="AlphaFoldDB" id="A0A0F9WNH7"/>
<proteinExistence type="predicted"/>
<protein>
    <recommendedName>
        <fullName evidence="2">RRM domain-containing protein</fullName>
    </recommendedName>
</protein>
<sequence length="80" mass="9756">MKEKLVLYIYNLNYKVKVKWIKYELNKILSQYSKSYVIRINNKMPGQAFIEFKNKTHLTLCHKKINGMFLHDRELYTNII</sequence>
<dbReference type="OrthoDB" id="266020at2759"/>
<dbReference type="Gene3D" id="3.30.70.330">
    <property type="match status" value="1"/>
</dbReference>
<dbReference type="VEuPathDB" id="MicrosporidiaDB:AAJ76_590003272"/>
<evidence type="ECO:0000313" key="3">
    <source>
        <dbReference type="EMBL" id="KKO74563.1"/>
    </source>
</evidence>
<gene>
    <name evidence="3" type="ORF">AAJ76_590003272</name>
</gene>
<dbReference type="InterPro" id="IPR035979">
    <property type="entry name" value="RBD_domain_sf"/>
</dbReference>
<accession>A0A0F9WNH7</accession>
<dbReference type="VEuPathDB" id="MicrosporidiaDB:G9O61_00g013790"/>
<dbReference type="Proteomes" id="UP000034350">
    <property type="component" value="Unassembled WGS sequence"/>
</dbReference>
<dbReference type="SMART" id="SM00360">
    <property type="entry name" value="RRM"/>
    <property type="match status" value="1"/>
</dbReference>
<reference evidence="3 4" key="1">
    <citation type="journal article" date="2015" name="Environ. Microbiol.">
        <title>Genome analyses suggest the presence of polyploidy and recent human-driven expansions in eight global populations of the honeybee pathogen Nosema ceranae.</title>
        <authorList>
            <person name="Pelin A."/>
            <person name="Selman M."/>
            <person name="Aris-Brosou S."/>
            <person name="Farinelli L."/>
            <person name="Corradi N."/>
        </authorList>
    </citation>
    <scope>NUCLEOTIDE SEQUENCE [LARGE SCALE GENOMIC DNA]</scope>
    <source>
        <strain evidence="3 4">PA08 1199</strain>
    </source>
</reference>
<evidence type="ECO:0000256" key="1">
    <source>
        <dbReference type="PROSITE-ProRule" id="PRU00176"/>
    </source>
</evidence>
<dbReference type="InterPro" id="IPR012677">
    <property type="entry name" value="Nucleotide-bd_a/b_plait_sf"/>
</dbReference>
<dbReference type="PROSITE" id="PS50102">
    <property type="entry name" value="RRM"/>
    <property type="match status" value="1"/>
</dbReference>
<dbReference type="InterPro" id="IPR000504">
    <property type="entry name" value="RRM_dom"/>
</dbReference>